<proteinExistence type="predicted"/>
<keyword evidence="1" id="KW-1133">Transmembrane helix</keyword>
<keyword evidence="3" id="KW-1185">Reference proteome</keyword>
<reference evidence="2" key="1">
    <citation type="submission" date="2010-06" db="EMBL/GenBank/DDBJ databases">
        <authorList>
            <person name="Muzny D."/>
            <person name="Qin X."/>
            <person name="Buhay C."/>
            <person name="Dugan-Rocha S."/>
            <person name="Ding Y."/>
            <person name="Chen G."/>
            <person name="Hawes A."/>
            <person name="Holder M."/>
            <person name="Jhangiani S."/>
            <person name="Johnson A."/>
            <person name="Khan Z."/>
            <person name="Li Z."/>
            <person name="Liu W."/>
            <person name="Liu X."/>
            <person name="Perez L."/>
            <person name="Shen H."/>
            <person name="Wang Q."/>
            <person name="Watt J."/>
            <person name="Xi L."/>
            <person name="Xin Y."/>
            <person name="Zhou J."/>
            <person name="Deng J."/>
            <person name="Jiang H."/>
            <person name="Liu Y."/>
            <person name="Qu J."/>
            <person name="Song X.-Z."/>
            <person name="Zhang L."/>
            <person name="Villasana D."/>
            <person name="Johnson A."/>
            <person name="Liu J."/>
            <person name="Liyanage D."/>
            <person name="Lorensuhewa L."/>
            <person name="Robinson T."/>
            <person name="Song A."/>
            <person name="Song B.-B."/>
            <person name="Dinh H."/>
            <person name="Thornton R."/>
            <person name="Coyle M."/>
            <person name="Francisco L."/>
            <person name="Jackson L."/>
            <person name="Javaid M."/>
            <person name="Korchina V."/>
            <person name="Kovar C."/>
            <person name="Mata R."/>
            <person name="Mathew T."/>
            <person name="Ngo R."/>
            <person name="Nguyen L."/>
            <person name="Nguyen N."/>
            <person name="Okwuonu G."/>
            <person name="Ongeri F."/>
            <person name="Pham C."/>
            <person name="Simmons D."/>
            <person name="Wilczek-Boney K."/>
            <person name="Hale W."/>
            <person name="Jakkamsetti A."/>
            <person name="Pham P."/>
            <person name="Ruth R."/>
            <person name="San Lucas F."/>
            <person name="Warren J."/>
            <person name="Zhang J."/>
            <person name="Zhao Z."/>
            <person name="Zhou C."/>
            <person name="Zhu D."/>
            <person name="Lee S."/>
            <person name="Bess C."/>
            <person name="Blankenburg K."/>
            <person name="Forbes L."/>
            <person name="Fu Q."/>
            <person name="Gubbala S."/>
            <person name="Hirani K."/>
            <person name="Jayaseelan J.C."/>
            <person name="Lara F."/>
            <person name="Munidasa M."/>
            <person name="Palculict T."/>
            <person name="Patil S."/>
            <person name="Pu L.-L."/>
            <person name="Saada N."/>
            <person name="Tang L."/>
            <person name="Weissenberger G."/>
            <person name="Zhu Y."/>
            <person name="Hemphill L."/>
            <person name="Shang Y."/>
            <person name="Youmans B."/>
            <person name="Ayvaz T."/>
            <person name="Ross M."/>
            <person name="Santibanez J."/>
            <person name="Aqrawi P."/>
            <person name="Gross S."/>
            <person name="Joshi V."/>
            <person name="Fowler G."/>
            <person name="Nazareth L."/>
            <person name="Reid J."/>
            <person name="Worley K."/>
            <person name="Petrosino J."/>
            <person name="Highlander S."/>
            <person name="Gibbs R."/>
        </authorList>
    </citation>
    <scope>NUCLEOTIDE SEQUENCE [LARGE SCALE GENOMIC DNA]</scope>
    <source>
        <strain evidence="2">ATCC 35910</strain>
    </source>
</reference>
<evidence type="ECO:0000313" key="2">
    <source>
        <dbReference type="EMBL" id="EFK34385.1"/>
    </source>
</evidence>
<dbReference type="EMBL" id="ACKQ02000007">
    <property type="protein sequence ID" value="EFK34385.1"/>
    <property type="molecule type" value="Genomic_DNA"/>
</dbReference>
<organism evidence="2 3">
    <name type="scientific">Chryseobacterium gleum ATCC 35910</name>
    <dbReference type="NCBI Taxonomy" id="525257"/>
    <lineage>
        <taxon>Bacteria</taxon>
        <taxon>Pseudomonadati</taxon>
        <taxon>Bacteroidota</taxon>
        <taxon>Flavobacteriia</taxon>
        <taxon>Flavobacteriales</taxon>
        <taxon>Weeksellaceae</taxon>
        <taxon>Chryseobacterium group</taxon>
        <taxon>Chryseobacterium</taxon>
    </lineage>
</organism>
<name>A0ABP2IKZ0_CHRGE</name>
<comment type="caution">
    <text evidence="2">The sequence shown here is derived from an EMBL/GenBank/DDBJ whole genome shotgun (WGS) entry which is preliminary data.</text>
</comment>
<feature type="transmembrane region" description="Helical" evidence="1">
    <location>
        <begin position="6"/>
        <end position="25"/>
    </location>
</feature>
<gene>
    <name evidence="2" type="ORF">HMPREF0204_13454</name>
</gene>
<evidence type="ECO:0000313" key="3">
    <source>
        <dbReference type="Proteomes" id="UP000002969"/>
    </source>
</evidence>
<protein>
    <submittedName>
        <fullName evidence="2">Uncharacterized protein</fullName>
    </submittedName>
</protein>
<keyword evidence="1" id="KW-0472">Membrane</keyword>
<sequence length="66" mass="7835">MIYYVFLLGILAVFAGISSLIMRFFGKWTKKSKYETLFNTFIFIASFFLISFFSIYIFLSNLNFSR</sequence>
<evidence type="ECO:0000256" key="1">
    <source>
        <dbReference type="SAM" id="Phobius"/>
    </source>
</evidence>
<dbReference type="Proteomes" id="UP000002969">
    <property type="component" value="Unassembled WGS sequence"/>
</dbReference>
<accession>A0ABP2IKZ0</accession>
<keyword evidence="1" id="KW-0812">Transmembrane</keyword>
<feature type="transmembrane region" description="Helical" evidence="1">
    <location>
        <begin position="37"/>
        <end position="59"/>
    </location>
</feature>